<dbReference type="Pfam" id="PF00326">
    <property type="entry name" value="Peptidase_S9"/>
    <property type="match status" value="1"/>
</dbReference>
<feature type="chain" id="PRO_5040747856" evidence="2">
    <location>
        <begin position="21"/>
        <end position="308"/>
    </location>
</feature>
<sequence>MNRITLLALLLFFNFGFSQTSKTNFTLDIRKVTDYPFNSVISDKINDKIVFKKEYQFLDSLNFCSINYKSFDNLKLRGFLIEPKKKGVYPVLIFNRGGNGNFGAVKSGFLTEFLSKIANEGYIVIGSQLRGTSVSEGEDEFGGKDVNDVLSLFDIIDQLPNADKNRIGVFGWSRGVMTNFLMLKKTNRIKTNIAIAGQADLFQTKRPEMFGVYRERIPGYARDSVTALKSRSSLLAIDSIQNKKVSHFIIQGNKDVKVDISNAFAFYSKLNSKEYTTRLLVYENEGHDLEVVNDNLLNQITDWLKRYL</sequence>
<evidence type="ECO:0000313" key="5">
    <source>
        <dbReference type="Proteomes" id="UP001151079"/>
    </source>
</evidence>
<feature type="signal peptide" evidence="2">
    <location>
        <begin position="1"/>
        <end position="20"/>
    </location>
</feature>
<proteinExistence type="predicted"/>
<organism evidence="4 5">
    <name type="scientific">Flavobacterium shii</name>
    <dbReference type="NCBI Taxonomy" id="2987687"/>
    <lineage>
        <taxon>Bacteria</taxon>
        <taxon>Pseudomonadati</taxon>
        <taxon>Bacteroidota</taxon>
        <taxon>Flavobacteriia</taxon>
        <taxon>Flavobacteriales</taxon>
        <taxon>Flavobacteriaceae</taxon>
        <taxon>Flavobacterium</taxon>
    </lineage>
</organism>
<keyword evidence="5" id="KW-1185">Reference proteome</keyword>
<reference evidence="4" key="1">
    <citation type="submission" date="2022-10" db="EMBL/GenBank/DDBJ databases">
        <title>Two novel species of Flavobacterium.</title>
        <authorList>
            <person name="Liu Q."/>
            <person name="Xin Y.-H."/>
        </authorList>
    </citation>
    <scope>NUCLEOTIDE SEQUENCE</scope>
    <source>
        <strain evidence="4">LS1R49</strain>
    </source>
</reference>
<keyword evidence="2" id="KW-0732">Signal</keyword>
<name>A0A9X3BZQ3_9FLAO</name>
<dbReference type="RefSeq" id="WP_264207738.1">
    <property type="nucleotide sequence ID" value="NZ_JAOZEW010000022.1"/>
</dbReference>
<dbReference type="Proteomes" id="UP001151079">
    <property type="component" value="Unassembled WGS sequence"/>
</dbReference>
<keyword evidence="1" id="KW-0378">Hydrolase</keyword>
<protein>
    <submittedName>
        <fullName evidence="4">Prolyl oligopeptidase family serine peptidase</fullName>
    </submittedName>
</protein>
<evidence type="ECO:0000259" key="3">
    <source>
        <dbReference type="Pfam" id="PF00326"/>
    </source>
</evidence>
<dbReference type="SUPFAM" id="SSF53474">
    <property type="entry name" value="alpha/beta-Hydrolases"/>
    <property type="match status" value="1"/>
</dbReference>
<accession>A0A9X3BZQ3</accession>
<feature type="domain" description="Peptidase S9 prolyl oligopeptidase catalytic" evidence="3">
    <location>
        <begin position="117"/>
        <end position="308"/>
    </location>
</feature>
<evidence type="ECO:0000256" key="2">
    <source>
        <dbReference type="SAM" id="SignalP"/>
    </source>
</evidence>
<evidence type="ECO:0000256" key="1">
    <source>
        <dbReference type="ARBA" id="ARBA00022801"/>
    </source>
</evidence>
<dbReference type="GO" id="GO:0006508">
    <property type="term" value="P:proteolysis"/>
    <property type="evidence" value="ECO:0007669"/>
    <property type="project" value="InterPro"/>
</dbReference>
<dbReference type="AlphaFoldDB" id="A0A9X3BZQ3"/>
<dbReference type="PANTHER" id="PTHR42776">
    <property type="entry name" value="SERINE PEPTIDASE S9 FAMILY MEMBER"/>
    <property type="match status" value="1"/>
</dbReference>
<gene>
    <name evidence="4" type="ORF">OIU83_18460</name>
</gene>
<dbReference type="GO" id="GO:0004252">
    <property type="term" value="F:serine-type endopeptidase activity"/>
    <property type="evidence" value="ECO:0007669"/>
    <property type="project" value="TreeGrafter"/>
</dbReference>
<dbReference type="InterPro" id="IPR029058">
    <property type="entry name" value="AB_hydrolase_fold"/>
</dbReference>
<comment type="caution">
    <text evidence="4">The sequence shown here is derived from an EMBL/GenBank/DDBJ whole genome shotgun (WGS) entry which is preliminary data.</text>
</comment>
<dbReference type="EMBL" id="JAOZEW010000022">
    <property type="protein sequence ID" value="MCV9929651.1"/>
    <property type="molecule type" value="Genomic_DNA"/>
</dbReference>
<evidence type="ECO:0000313" key="4">
    <source>
        <dbReference type="EMBL" id="MCV9929651.1"/>
    </source>
</evidence>
<dbReference type="PANTHER" id="PTHR42776:SF4">
    <property type="entry name" value="ACYLAMINO-ACID-RELEASING ENZYME"/>
    <property type="match status" value="1"/>
</dbReference>
<dbReference type="InterPro" id="IPR001375">
    <property type="entry name" value="Peptidase_S9_cat"/>
</dbReference>
<dbReference type="Gene3D" id="3.40.50.1820">
    <property type="entry name" value="alpha/beta hydrolase"/>
    <property type="match status" value="1"/>
</dbReference>